<dbReference type="InterPro" id="IPR027595">
    <property type="entry name" value="CHP04338"/>
</dbReference>
<gene>
    <name evidence="1" type="ORF">GS4_11_01930</name>
</gene>
<keyword evidence="2" id="KW-1185">Reference proteome</keyword>
<evidence type="ECO:0000313" key="1">
    <source>
        <dbReference type="EMBL" id="GAC67924.1"/>
    </source>
</evidence>
<comment type="caution">
    <text evidence="1">The sequence shown here is derived from an EMBL/GenBank/DDBJ whole genome shotgun (WGS) entry which is preliminary data.</text>
</comment>
<dbReference type="EMBL" id="BANX01000011">
    <property type="protein sequence ID" value="GAC67924.1"/>
    <property type="molecule type" value="Genomic_DNA"/>
</dbReference>
<dbReference type="NCBIfam" id="TIGR04338">
    <property type="entry name" value="HEXXH_Rv0185"/>
    <property type="match status" value="1"/>
</dbReference>
<dbReference type="AlphaFoldDB" id="M0QHL5"/>
<accession>M0QHL5</accession>
<dbReference type="OrthoDB" id="4380275at2"/>
<evidence type="ECO:0000313" key="2">
    <source>
        <dbReference type="Proteomes" id="UP000011666"/>
    </source>
</evidence>
<dbReference type="Proteomes" id="UP000011666">
    <property type="component" value="Unassembled WGS sequence"/>
</dbReference>
<dbReference type="RefSeq" id="WP_007619603.1">
    <property type="nucleotide sequence ID" value="NZ_BANX01000011.1"/>
</dbReference>
<reference evidence="1 2" key="1">
    <citation type="submission" date="2013-01" db="EMBL/GenBank/DDBJ databases">
        <title>Whole genome shotgun sequence of Gordonia soli NBRC 108243.</title>
        <authorList>
            <person name="Isaki-Nakamura S."/>
            <person name="Hosoyama A."/>
            <person name="Tsuchikane K."/>
            <person name="Ando Y."/>
            <person name="Baba S."/>
            <person name="Ohji S."/>
            <person name="Hamada M."/>
            <person name="Tamura T."/>
            <person name="Yamazoe A."/>
            <person name="Yamazaki S."/>
            <person name="Fujita N."/>
        </authorList>
    </citation>
    <scope>NUCLEOTIDE SEQUENCE [LARGE SCALE GENOMIC DNA]</scope>
    <source>
        <strain evidence="1 2">NBRC 108243</strain>
    </source>
</reference>
<proteinExistence type="predicted"/>
<evidence type="ECO:0008006" key="3">
    <source>
        <dbReference type="Google" id="ProtNLM"/>
    </source>
</evidence>
<dbReference type="STRING" id="1223545.GS4_11_01930"/>
<sequence>MSPRDTHRAKLYEAERMVLSLVDRASSAAHTVQLAGTELTLPVEARFASLESVDAYVHRVLAMPTVQASSPRAAMPVRVRERRGDRSAHYSRSAAGGEIAVPTSVDGRWALRELVILHEIAHHLDDSGDAAHGAAFAHRLIDLVGAVLGPEMQFVYRVIFGDSDVI</sequence>
<name>M0QHL5_9ACTN</name>
<dbReference type="eggNOG" id="ENOG50331UX">
    <property type="taxonomic scope" value="Bacteria"/>
</dbReference>
<organism evidence="1 2">
    <name type="scientific">Gordonia soli NBRC 108243</name>
    <dbReference type="NCBI Taxonomy" id="1223545"/>
    <lineage>
        <taxon>Bacteria</taxon>
        <taxon>Bacillati</taxon>
        <taxon>Actinomycetota</taxon>
        <taxon>Actinomycetes</taxon>
        <taxon>Mycobacteriales</taxon>
        <taxon>Gordoniaceae</taxon>
        <taxon>Gordonia</taxon>
    </lineage>
</organism>
<protein>
    <recommendedName>
        <fullName evidence="3">TIGR04338 family metallohydrolase</fullName>
    </recommendedName>
</protein>